<dbReference type="InterPro" id="IPR000719">
    <property type="entry name" value="Prot_kinase_dom"/>
</dbReference>
<comment type="similarity">
    <text evidence="2">Belongs to the protein kinase superfamily. CAMK Ser/Thr protein kinase family.</text>
</comment>
<comment type="catalytic activity">
    <reaction evidence="15">
        <text>L-seryl-[protein] + ATP = O-phospho-L-seryl-[protein] + ADP + H(+)</text>
        <dbReference type="Rhea" id="RHEA:17989"/>
        <dbReference type="Rhea" id="RHEA-COMP:9863"/>
        <dbReference type="Rhea" id="RHEA-COMP:11604"/>
        <dbReference type="ChEBI" id="CHEBI:15378"/>
        <dbReference type="ChEBI" id="CHEBI:29999"/>
        <dbReference type="ChEBI" id="CHEBI:30616"/>
        <dbReference type="ChEBI" id="CHEBI:83421"/>
        <dbReference type="ChEBI" id="CHEBI:456216"/>
        <dbReference type="EC" id="2.7.11.1"/>
    </reaction>
</comment>
<evidence type="ECO:0000256" key="6">
    <source>
        <dbReference type="ARBA" id="ARBA00022618"/>
    </source>
</evidence>
<dbReference type="EMBL" id="MU006094">
    <property type="protein sequence ID" value="KAF2839863.1"/>
    <property type="molecule type" value="Genomic_DNA"/>
</dbReference>
<keyword evidence="10 18" id="KW-0418">Kinase</keyword>
<evidence type="ECO:0000256" key="15">
    <source>
        <dbReference type="ARBA" id="ARBA00048679"/>
    </source>
</evidence>
<reference evidence="18" key="1">
    <citation type="journal article" date="2020" name="Stud. Mycol.">
        <title>101 Dothideomycetes genomes: a test case for predicting lifestyles and emergence of pathogens.</title>
        <authorList>
            <person name="Haridas S."/>
            <person name="Albert R."/>
            <person name="Binder M."/>
            <person name="Bloem J."/>
            <person name="Labutti K."/>
            <person name="Salamov A."/>
            <person name="Andreopoulos B."/>
            <person name="Baker S."/>
            <person name="Barry K."/>
            <person name="Bills G."/>
            <person name="Bluhm B."/>
            <person name="Cannon C."/>
            <person name="Castanera R."/>
            <person name="Culley D."/>
            <person name="Daum C."/>
            <person name="Ezra D."/>
            <person name="Gonzalez J."/>
            <person name="Henrissat B."/>
            <person name="Kuo A."/>
            <person name="Liang C."/>
            <person name="Lipzen A."/>
            <person name="Lutzoni F."/>
            <person name="Magnuson J."/>
            <person name="Mondo S."/>
            <person name="Nolan M."/>
            <person name="Ohm R."/>
            <person name="Pangilinan J."/>
            <person name="Park H.-J."/>
            <person name="Ramirez L."/>
            <person name="Alfaro M."/>
            <person name="Sun H."/>
            <person name="Tritt A."/>
            <person name="Yoshinaga Y."/>
            <person name="Zwiers L.-H."/>
            <person name="Turgeon B."/>
            <person name="Goodwin S."/>
            <person name="Spatafora J."/>
            <person name="Crous P."/>
            <person name="Grigoriev I."/>
        </authorList>
    </citation>
    <scope>NUCLEOTIDE SEQUENCE</scope>
    <source>
        <strain evidence="18">CBS 101060</strain>
    </source>
</reference>
<dbReference type="PROSITE" id="PS00108">
    <property type="entry name" value="PROTEIN_KINASE_ST"/>
    <property type="match status" value="1"/>
</dbReference>
<proteinExistence type="inferred from homology"/>
<keyword evidence="5" id="KW-0597">Phosphoprotein</keyword>
<feature type="region of interest" description="Disordered" evidence="16">
    <location>
        <begin position="387"/>
        <end position="456"/>
    </location>
</feature>
<feature type="region of interest" description="Disordered" evidence="16">
    <location>
        <begin position="468"/>
        <end position="569"/>
    </location>
</feature>
<keyword evidence="4" id="KW-0723">Serine/threonine-protein kinase</keyword>
<evidence type="ECO:0000256" key="7">
    <source>
        <dbReference type="ARBA" id="ARBA00022679"/>
    </source>
</evidence>
<keyword evidence="8" id="KW-0547">Nucleotide-binding</keyword>
<feature type="domain" description="Protein kinase" evidence="17">
    <location>
        <begin position="7"/>
        <end position="291"/>
    </location>
</feature>
<dbReference type="PANTHER" id="PTHR44899:SF10">
    <property type="entry name" value="NIMA-RELATED KINASE 2"/>
    <property type="match status" value="1"/>
</dbReference>
<dbReference type="Pfam" id="PF00069">
    <property type="entry name" value="Pkinase"/>
    <property type="match status" value="2"/>
</dbReference>
<sequence>MTDEDKYEVLEKIGHGSFGIIRKVRRKSDGYILCRKEISYVRMSQKEREQLHAELSILKELRHPNIVAYYEREHLKASQDLHLYMEYCGNGDLGQLIKNLKVKNQYAEEAFVWNVFSQLVTALYRCHYGENAPEPGARIMGLGNNAKPSKKNVNYMILHRDLKPENVFLGEDNSVKLGDFGLSKILASHDFASTYVGTPFYMSPEICQAERYTLQSDIWSLGCIIYELCVKEPPFNARTHLELVQKIRAGRVDRKLPSCYSQELQKVVDSCLKVDSRSRPDTAQLLNLPIVKLMRKEEEVVRLGQKLKKDQEVAETMIREANEKVGRFETEKEMIREQVTKEIDAMLRREWEVKARLEIDRQVSAEVERLRKMFDTELSKRLAEETEKIKASMATEPEQPERSSTPTHDYLHPGASTSTSGEPSDCPSTTDLSELSLDSPVIRQAKPPKRSTRTPFARAQTMFAAQVAPSPMDVHMSSPSPVSKSIAGLSLSPRRHEGERGETSSDLFQQPPPRLAARNIFAAANAPERKWEPTNASDVDGLDADVEDDDDDILPALPSPTRIKMENDPFKVLATTRPGFSRQKTLPQRLGSTPHLFAPSSQQVAAPRMKQQSVVPVVSPGRRKNKTLGPVEATSPTRKELLKPRQGNAFKSKVGMLDKDPMLRAAMRNNQVQGRTLIELAQARTASSISQDHVDSDTEKKSFGSVGKEIGFAANVATWDPETDEMPSPFLKRTRDMRTIVR</sequence>
<dbReference type="InterPro" id="IPR008271">
    <property type="entry name" value="Ser/Thr_kinase_AS"/>
</dbReference>
<dbReference type="CDD" id="cd08217">
    <property type="entry name" value="STKc_Nek2"/>
    <property type="match status" value="1"/>
</dbReference>
<keyword evidence="6" id="KW-0132">Cell division</keyword>
<evidence type="ECO:0000256" key="4">
    <source>
        <dbReference type="ARBA" id="ARBA00022527"/>
    </source>
</evidence>
<keyword evidence="9" id="KW-0498">Mitosis</keyword>
<accession>A0A9P4VQI0</accession>
<dbReference type="Gene3D" id="1.10.510.10">
    <property type="entry name" value="Transferase(Phosphotransferase) domain 1"/>
    <property type="match status" value="1"/>
</dbReference>
<dbReference type="OrthoDB" id="10250725at2759"/>
<evidence type="ECO:0000259" key="17">
    <source>
        <dbReference type="PROSITE" id="PS50011"/>
    </source>
</evidence>
<evidence type="ECO:0000313" key="19">
    <source>
        <dbReference type="Proteomes" id="UP000799429"/>
    </source>
</evidence>
<comment type="caution">
    <text evidence="18">The sequence shown here is derived from an EMBL/GenBank/DDBJ whole genome shotgun (WGS) entry which is preliminary data.</text>
</comment>
<keyword evidence="19" id="KW-1185">Reference proteome</keyword>
<keyword evidence="11" id="KW-0067">ATP-binding</keyword>
<dbReference type="SMART" id="SM00220">
    <property type="entry name" value="S_TKc"/>
    <property type="match status" value="1"/>
</dbReference>
<keyword evidence="13" id="KW-0131">Cell cycle</keyword>
<dbReference type="Gene3D" id="3.30.200.20">
    <property type="entry name" value="Phosphorylase Kinase, domain 1"/>
    <property type="match status" value="2"/>
</dbReference>
<evidence type="ECO:0000313" key="18">
    <source>
        <dbReference type="EMBL" id="KAF2839863.1"/>
    </source>
</evidence>
<evidence type="ECO:0000256" key="8">
    <source>
        <dbReference type="ARBA" id="ARBA00022741"/>
    </source>
</evidence>
<dbReference type="GO" id="GO:0005634">
    <property type="term" value="C:nucleus"/>
    <property type="evidence" value="ECO:0007669"/>
    <property type="project" value="UniProtKB-SubCell"/>
</dbReference>
<dbReference type="GO" id="GO:0005524">
    <property type="term" value="F:ATP binding"/>
    <property type="evidence" value="ECO:0007669"/>
    <property type="project" value="UniProtKB-KW"/>
</dbReference>
<feature type="compositionally biased region" description="Low complexity" evidence="16">
    <location>
        <begin position="516"/>
        <end position="526"/>
    </location>
</feature>
<feature type="compositionally biased region" description="Basic and acidic residues" evidence="16">
    <location>
        <begin position="494"/>
        <end position="503"/>
    </location>
</feature>
<evidence type="ECO:0000256" key="10">
    <source>
        <dbReference type="ARBA" id="ARBA00022777"/>
    </source>
</evidence>
<dbReference type="InterPro" id="IPR011009">
    <property type="entry name" value="Kinase-like_dom_sf"/>
</dbReference>
<keyword evidence="12" id="KW-0539">Nucleus</keyword>
<dbReference type="Proteomes" id="UP000799429">
    <property type="component" value="Unassembled WGS sequence"/>
</dbReference>
<evidence type="ECO:0000256" key="12">
    <source>
        <dbReference type="ARBA" id="ARBA00023242"/>
    </source>
</evidence>
<evidence type="ECO:0000256" key="11">
    <source>
        <dbReference type="ARBA" id="ARBA00022840"/>
    </source>
</evidence>
<dbReference type="GO" id="GO:0051301">
    <property type="term" value="P:cell division"/>
    <property type="evidence" value="ECO:0007669"/>
    <property type="project" value="UniProtKB-KW"/>
</dbReference>
<organism evidence="18 19">
    <name type="scientific">Patellaria atrata CBS 101060</name>
    <dbReference type="NCBI Taxonomy" id="1346257"/>
    <lineage>
        <taxon>Eukaryota</taxon>
        <taxon>Fungi</taxon>
        <taxon>Dikarya</taxon>
        <taxon>Ascomycota</taxon>
        <taxon>Pezizomycotina</taxon>
        <taxon>Dothideomycetes</taxon>
        <taxon>Dothideomycetes incertae sedis</taxon>
        <taxon>Patellariales</taxon>
        <taxon>Patellariaceae</taxon>
        <taxon>Patellaria</taxon>
    </lineage>
</organism>
<evidence type="ECO:0000256" key="13">
    <source>
        <dbReference type="ARBA" id="ARBA00023306"/>
    </source>
</evidence>
<evidence type="ECO:0000256" key="3">
    <source>
        <dbReference type="ARBA" id="ARBA00012513"/>
    </source>
</evidence>
<dbReference type="FunFam" id="3.30.200.20:FF:000525">
    <property type="entry name" value="Serine/threonine-protein kinase KIN3"/>
    <property type="match status" value="1"/>
</dbReference>
<dbReference type="FunFam" id="1.10.510.10:FF:000697">
    <property type="entry name" value="G2-specific protein kinase nimA"/>
    <property type="match status" value="1"/>
</dbReference>
<evidence type="ECO:0000256" key="14">
    <source>
        <dbReference type="ARBA" id="ARBA00047899"/>
    </source>
</evidence>
<dbReference type="InterPro" id="IPR051131">
    <property type="entry name" value="NEK_Ser/Thr_kinase_NIMA"/>
</dbReference>
<comment type="subcellular location">
    <subcellularLocation>
        <location evidence="1">Nucleus</location>
    </subcellularLocation>
</comment>
<name>A0A9P4VQI0_9PEZI</name>
<evidence type="ECO:0000256" key="16">
    <source>
        <dbReference type="SAM" id="MobiDB-lite"/>
    </source>
</evidence>
<feature type="compositionally biased region" description="Low complexity" evidence="16">
    <location>
        <begin position="428"/>
        <end position="439"/>
    </location>
</feature>
<evidence type="ECO:0000256" key="2">
    <source>
        <dbReference type="ARBA" id="ARBA00006692"/>
    </source>
</evidence>
<comment type="catalytic activity">
    <reaction evidence="14">
        <text>L-threonyl-[protein] + ATP = O-phospho-L-threonyl-[protein] + ADP + H(+)</text>
        <dbReference type="Rhea" id="RHEA:46608"/>
        <dbReference type="Rhea" id="RHEA-COMP:11060"/>
        <dbReference type="Rhea" id="RHEA-COMP:11605"/>
        <dbReference type="ChEBI" id="CHEBI:15378"/>
        <dbReference type="ChEBI" id="CHEBI:30013"/>
        <dbReference type="ChEBI" id="CHEBI:30616"/>
        <dbReference type="ChEBI" id="CHEBI:61977"/>
        <dbReference type="ChEBI" id="CHEBI:456216"/>
        <dbReference type="EC" id="2.7.11.1"/>
    </reaction>
</comment>
<dbReference type="PANTHER" id="PTHR44899">
    <property type="entry name" value="CAMK FAMILY PROTEIN KINASE"/>
    <property type="match status" value="1"/>
</dbReference>
<dbReference type="AlphaFoldDB" id="A0A9P4VQI0"/>
<keyword evidence="7" id="KW-0808">Transferase</keyword>
<dbReference type="SUPFAM" id="SSF56112">
    <property type="entry name" value="Protein kinase-like (PK-like)"/>
    <property type="match status" value="1"/>
</dbReference>
<evidence type="ECO:0000256" key="5">
    <source>
        <dbReference type="ARBA" id="ARBA00022553"/>
    </source>
</evidence>
<dbReference type="EC" id="2.7.11.1" evidence="3"/>
<evidence type="ECO:0000256" key="1">
    <source>
        <dbReference type="ARBA" id="ARBA00004123"/>
    </source>
</evidence>
<gene>
    <name evidence="18" type="ORF">M501DRAFT_953742</name>
</gene>
<feature type="compositionally biased region" description="Acidic residues" evidence="16">
    <location>
        <begin position="540"/>
        <end position="553"/>
    </location>
</feature>
<evidence type="ECO:0000256" key="9">
    <source>
        <dbReference type="ARBA" id="ARBA00022776"/>
    </source>
</evidence>
<protein>
    <recommendedName>
        <fullName evidence="3">non-specific serine/threonine protein kinase</fullName>
        <ecNumber evidence="3">2.7.11.1</ecNumber>
    </recommendedName>
</protein>
<dbReference type="GO" id="GO:0004674">
    <property type="term" value="F:protein serine/threonine kinase activity"/>
    <property type="evidence" value="ECO:0007669"/>
    <property type="project" value="UniProtKB-KW"/>
</dbReference>
<dbReference type="PROSITE" id="PS50011">
    <property type="entry name" value="PROTEIN_KINASE_DOM"/>
    <property type="match status" value="1"/>
</dbReference>